<dbReference type="InterPro" id="IPR032836">
    <property type="entry name" value="DsrE2-like"/>
</dbReference>
<dbReference type="SUPFAM" id="SSF75169">
    <property type="entry name" value="DsrEFH-like"/>
    <property type="match status" value="1"/>
</dbReference>
<comment type="caution">
    <text evidence="2">The sequence shown here is derived from an EMBL/GenBank/DDBJ whole genome shotgun (WGS) entry which is preliminary data.</text>
</comment>
<evidence type="ECO:0000313" key="2">
    <source>
        <dbReference type="EMBL" id="OGI56010.1"/>
    </source>
</evidence>
<dbReference type="PANTHER" id="PTHR34655:SF2">
    <property type="entry name" value="PEROXIREDOXIN FAMILY PROTEIN"/>
    <property type="match status" value="1"/>
</dbReference>
<feature type="non-terminal residue" evidence="2">
    <location>
        <position position="204"/>
    </location>
</feature>
<protein>
    <submittedName>
        <fullName evidence="2">NADH dehydrogenase</fullName>
    </submittedName>
</protein>
<dbReference type="NCBIfam" id="NF047629">
    <property type="entry name" value="SulfCarrDsrE2"/>
    <property type="match status" value="1"/>
</dbReference>
<dbReference type="AlphaFoldDB" id="A0A1F6UF55"/>
<gene>
    <name evidence="2" type="ORF">A2V58_06975</name>
</gene>
<dbReference type="Proteomes" id="UP000177950">
    <property type="component" value="Unassembled WGS sequence"/>
</dbReference>
<dbReference type="Pfam" id="PF13686">
    <property type="entry name" value="DrsE_2"/>
    <property type="match status" value="1"/>
</dbReference>
<dbReference type="Gene3D" id="3.40.1260.10">
    <property type="entry name" value="DsrEFH-like"/>
    <property type="match status" value="1"/>
</dbReference>
<organism evidence="2 3">
    <name type="scientific">Candidatus Muproteobacteria bacterium RBG_19FT_COMBO_61_10</name>
    <dbReference type="NCBI Taxonomy" id="1817761"/>
    <lineage>
        <taxon>Bacteria</taxon>
        <taxon>Pseudomonadati</taxon>
        <taxon>Pseudomonadota</taxon>
        <taxon>Candidatus Muproteobacteria</taxon>
    </lineage>
</organism>
<evidence type="ECO:0000313" key="3">
    <source>
        <dbReference type="Proteomes" id="UP000177950"/>
    </source>
</evidence>
<dbReference type="InterPro" id="IPR027396">
    <property type="entry name" value="DsrEFH-like"/>
</dbReference>
<dbReference type="PANTHER" id="PTHR34655">
    <property type="entry name" value="CONSERVED WITHIN P. AEROPHILUM"/>
    <property type="match status" value="1"/>
</dbReference>
<sequence length="204" mass="22546">MSNRASVVLPGKEGVALDKWFDERFAMKMQEREAARTPSMAIIATKGTMDWAYPPFILASTGAALGWDVSIFFTFYGLNLLKKDLKDLEISPLGNPAMPMKMPFGPKWFKEVEWKIPNLLMAGVPGFEKLATSLMKQTIKNTGVASIAELRELSLEAGVNMVACQMTVDLFGMKHTDFIPEVKDYIGAASFLPVAQKADVSLFI</sequence>
<accession>A0A1F6UF55</accession>
<keyword evidence="1" id="KW-0472">Membrane</keyword>
<reference evidence="2 3" key="1">
    <citation type="journal article" date="2016" name="Nat. Commun.">
        <title>Thousands of microbial genomes shed light on interconnected biogeochemical processes in an aquifer system.</title>
        <authorList>
            <person name="Anantharaman K."/>
            <person name="Brown C.T."/>
            <person name="Hug L.A."/>
            <person name="Sharon I."/>
            <person name="Castelle C.J."/>
            <person name="Probst A.J."/>
            <person name="Thomas B.C."/>
            <person name="Singh A."/>
            <person name="Wilkins M.J."/>
            <person name="Karaoz U."/>
            <person name="Brodie E.L."/>
            <person name="Williams K.H."/>
            <person name="Hubbard S.S."/>
            <person name="Banfield J.F."/>
        </authorList>
    </citation>
    <scope>NUCLEOTIDE SEQUENCE [LARGE SCALE GENOMIC DNA]</scope>
</reference>
<feature type="transmembrane region" description="Helical" evidence="1">
    <location>
        <begin position="56"/>
        <end position="78"/>
    </location>
</feature>
<evidence type="ECO:0000256" key="1">
    <source>
        <dbReference type="SAM" id="Phobius"/>
    </source>
</evidence>
<dbReference type="EMBL" id="MFSV01000198">
    <property type="protein sequence ID" value="OGI56010.1"/>
    <property type="molecule type" value="Genomic_DNA"/>
</dbReference>
<name>A0A1F6UF55_9PROT</name>
<keyword evidence="1" id="KW-1133">Transmembrane helix</keyword>
<keyword evidence="1" id="KW-0812">Transmembrane</keyword>
<proteinExistence type="predicted"/>